<keyword evidence="1" id="KW-0732">Signal</keyword>
<evidence type="ECO:0000313" key="3">
    <source>
        <dbReference type="Proteomes" id="UP000756346"/>
    </source>
</evidence>
<reference evidence="2" key="1">
    <citation type="journal article" date="2021" name="Nat. Commun.">
        <title>Genetic determinants of endophytism in the Arabidopsis root mycobiome.</title>
        <authorList>
            <person name="Mesny F."/>
            <person name="Miyauchi S."/>
            <person name="Thiergart T."/>
            <person name="Pickel B."/>
            <person name="Atanasova L."/>
            <person name="Karlsson M."/>
            <person name="Huettel B."/>
            <person name="Barry K.W."/>
            <person name="Haridas S."/>
            <person name="Chen C."/>
            <person name="Bauer D."/>
            <person name="Andreopoulos W."/>
            <person name="Pangilinan J."/>
            <person name="LaButti K."/>
            <person name="Riley R."/>
            <person name="Lipzen A."/>
            <person name="Clum A."/>
            <person name="Drula E."/>
            <person name="Henrissat B."/>
            <person name="Kohler A."/>
            <person name="Grigoriev I.V."/>
            <person name="Martin F.M."/>
            <person name="Hacquard S."/>
        </authorList>
    </citation>
    <scope>NUCLEOTIDE SEQUENCE</scope>
    <source>
        <strain evidence="2">MPI-CAGE-CH-0230</strain>
    </source>
</reference>
<dbReference type="GeneID" id="70187122"/>
<gene>
    <name evidence="2" type="ORF">B0I36DRAFT_356247</name>
</gene>
<dbReference type="OrthoDB" id="10398201at2759"/>
<protein>
    <submittedName>
        <fullName evidence="2">Uncharacterized protein</fullName>
    </submittedName>
</protein>
<evidence type="ECO:0000256" key="1">
    <source>
        <dbReference type="SAM" id="SignalP"/>
    </source>
</evidence>
<proteinExistence type="predicted"/>
<dbReference type="Proteomes" id="UP000756346">
    <property type="component" value="Unassembled WGS sequence"/>
</dbReference>
<organism evidence="2 3">
    <name type="scientific">Microdochium trichocladiopsis</name>
    <dbReference type="NCBI Taxonomy" id="1682393"/>
    <lineage>
        <taxon>Eukaryota</taxon>
        <taxon>Fungi</taxon>
        <taxon>Dikarya</taxon>
        <taxon>Ascomycota</taxon>
        <taxon>Pezizomycotina</taxon>
        <taxon>Sordariomycetes</taxon>
        <taxon>Xylariomycetidae</taxon>
        <taxon>Xylariales</taxon>
        <taxon>Microdochiaceae</taxon>
        <taxon>Microdochium</taxon>
    </lineage>
</organism>
<feature type="signal peptide" evidence="1">
    <location>
        <begin position="1"/>
        <end position="19"/>
    </location>
</feature>
<evidence type="ECO:0000313" key="2">
    <source>
        <dbReference type="EMBL" id="KAH7012154.1"/>
    </source>
</evidence>
<sequence>MTFLHKIYLLLATTAVAFASPQAISSHVNLAPGYDSGHADIAVSDIAQPSTLSSATFPKRERTFEDVRCGCGIKLNRGAVDNARERFFNQMDDFPELARVPIGKNFTAIDPGHQVKAFVINYTQEPFTITNEDLRAAWEVIANACGGEDVPGTAGIYDQGADIRSGLAFGYMENDRYDAENWDGSIWASTLETCP</sequence>
<keyword evidence="3" id="KW-1185">Reference proteome</keyword>
<dbReference type="RefSeq" id="XP_046004530.1">
    <property type="nucleotide sequence ID" value="XM_046157576.1"/>
</dbReference>
<feature type="chain" id="PRO_5040178518" evidence="1">
    <location>
        <begin position="20"/>
        <end position="195"/>
    </location>
</feature>
<dbReference type="AlphaFoldDB" id="A0A9P9BHN8"/>
<comment type="caution">
    <text evidence="2">The sequence shown here is derived from an EMBL/GenBank/DDBJ whole genome shotgun (WGS) entry which is preliminary data.</text>
</comment>
<accession>A0A9P9BHN8</accession>
<name>A0A9P9BHN8_9PEZI</name>
<dbReference type="EMBL" id="JAGTJQ010000015">
    <property type="protein sequence ID" value="KAH7012154.1"/>
    <property type="molecule type" value="Genomic_DNA"/>
</dbReference>